<reference evidence="2 3" key="1">
    <citation type="submission" date="2019-10" db="EMBL/GenBank/DDBJ databases">
        <title>New genus of Silvanigrellaceae.</title>
        <authorList>
            <person name="Pitt A."/>
            <person name="Hahn M.W."/>
        </authorList>
    </citation>
    <scope>NUCLEOTIDE SEQUENCE [LARGE SCALE GENOMIC DNA]</scope>
    <source>
        <strain evidence="2 3">33A1-SZDP</strain>
    </source>
</reference>
<evidence type="ECO:0000313" key="3">
    <source>
        <dbReference type="Proteomes" id="UP000442694"/>
    </source>
</evidence>
<proteinExistence type="predicted"/>
<organism evidence="2 3">
    <name type="scientific">Fluviispira multicolorata</name>
    <dbReference type="NCBI Taxonomy" id="2654512"/>
    <lineage>
        <taxon>Bacteria</taxon>
        <taxon>Pseudomonadati</taxon>
        <taxon>Bdellovibrionota</taxon>
        <taxon>Oligoflexia</taxon>
        <taxon>Silvanigrellales</taxon>
        <taxon>Silvanigrellaceae</taxon>
        <taxon>Fluviispira</taxon>
    </lineage>
</organism>
<sequence length="283" mass="33377">MQNNYTMISNIQNNSINFNTHNININHKNKEIIYIVGDNFNEFSQSNYVITLSKFIHYIKDINKKSNNNLYYLGQGLSKSEKEIIIKYSVDYQFPVYLPENRLASESKDTHKTKKENILITCPQKIHNDLYQSHLIIDDSCAEMSDHVTGRHIQGMVLIEAARQMMLAISEKFILDYNNKGNFYCIWSNIVTKFNHFLFPIDVIIKHYITQIERHNNGTIKLKSITKFIQNNKVCSDIEIEYKLFNKYIMKKIEEEIAEKNLQNFSYKIKEKFIQVSSIENMS</sequence>
<dbReference type="Proteomes" id="UP000442694">
    <property type="component" value="Unassembled WGS sequence"/>
</dbReference>
<comment type="caution">
    <text evidence="2">The sequence shown here is derived from an EMBL/GenBank/DDBJ whole genome shotgun (WGS) entry which is preliminary data.</text>
</comment>
<dbReference type="Pfam" id="PF03756">
    <property type="entry name" value="AfsA"/>
    <property type="match status" value="1"/>
</dbReference>
<dbReference type="EMBL" id="WFLN01000006">
    <property type="protein sequence ID" value="KAB8030723.1"/>
    <property type="molecule type" value="Genomic_DNA"/>
</dbReference>
<evidence type="ECO:0000313" key="2">
    <source>
        <dbReference type="EMBL" id="KAB8030723.1"/>
    </source>
</evidence>
<gene>
    <name evidence="2" type="ORF">GCL57_07045</name>
</gene>
<dbReference type="InterPro" id="IPR005509">
    <property type="entry name" value="AfsA_hotdog_dom"/>
</dbReference>
<name>A0A833JCI1_9BACT</name>
<accession>A0A833JCI1</accession>
<dbReference type="RefSeq" id="WP_152212651.1">
    <property type="nucleotide sequence ID" value="NZ_WFLN01000006.1"/>
</dbReference>
<feature type="domain" description="A-factor biosynthesis hotdog" evidence="1">
    <location>
        <begin position="111"/>
        <end position="241"/>
    </location>
</feature>
<protein>
    <recommendedName>
        <fullName evidence="1">A-factor biosynthesis hotdog domain-containing protein</fullName>
    </recommendedName>
</protein>
<evidence type="ECO:0000259" key="1">
    <source>
        <dbReference type="Pfam" id="PF03756"/>
    </source>
</evidence>
<dbReference type="AlphaFoldDB" id="A0A833JCI1"/>
<keyword evidence="3" id="KW-1185">Reference proteome</keyword>